<dbReference type="InterPro" id="IPR036388">
    <property type="entry name" value="WH-like_DNA-bd_sf"/>
</dbReference>
<accession>A0A7I8VND0</accession>
<dbReference type="Gene3D" id="1.10.10.10">
    <property type="entry name" value="Winged helix-like DNA-binding domain superfamily/Winged helix DNA-binding domain"/>
    <property type="match status" value="1"/>
</dbReference>
<feature type="compositionally biased region" description="Low complexity" evidence="5">
    <location>
        <begin position="829"/>
        <end position="845"/>
    </location>
</feature>
<sequence>MAKPNDKAGDVYVRQRESFLAELEQFHRIRGTPFKRVPIVSGKVIDLYSLYNRVTALGGWQKVHESSKWKDIQRYFHVPKACANAAIALKYIYIRYLHLYERLHYHGDDVDNKNEDDDTEAPSVFRSRRACQQAEVPQVYHERMHQIEPTIRTTHGLAAAWSRSPYHKLELSLLSGLPNEVDFAVNILALLSNDSRHSLRLERCPTLPRLLLAHVSVYATDDEGALSALHDLTWSKLSGRDFTQFWKDSLAQQDILSLLQNEEPPIRLSPRKSCANRPSGSRDKELQRVVQIAGIIRNLSFEPLNAAVLMNESVVIRFLLLCVNAKQPQVRQLAFDTLTHVGSLIRLDPHSSKTRLILRTVSFCIASSDRAEIIGGLELLSALCQHEENDDVLSELLDTDVYTHMARLILVADIHLLIATLEALLQLSELGHAAATFVANAQSLVDTLCNLVTMEAQALGSSAIINLRVVEQQVTVTEPTSSPTRNTLVPSCLPHQQNKLPTTPASVTIVNSNIRNRPTTVVSTSRSQQLPPPLPLPQMDGEILARNWLQAHYEYVEDSSSAIAHADLYQAYLAGANVNHIRNPVTSNVFITCVRVAFPSLVLRSVDKRNGHRDIQYIGLQKRAASLPFPPQLERSVCSSPPPKTKRTTLSNGHSSPINFGQAKLEQTPVKVNNVKKENEEAIGSNGPFTNVVNGVYKRMVNGECDVLKQNGFPQVDGAGDEKEEKRPVDILSQAASVIFNEEQPSPPPVSFVLVAPAQSAPQTFRIQMAPQTTSVVAGTQIVSFGTNNMVLPIVQNTAATVILQPQAQTPVVVRPTSATVKRPSTTVATSTTNSFSSQTQANEAPSKKRARSNSSSSSPLPVPTDHRCEWLNCSQIFDAGKELANHVLRTHCSALSAGCCKWNISCDNLHRQKWSLLQHIQEKHLSEAGLKASQLRRANQGEKVATPSVYPENAAYHAINRFAPKPPYPELMETKEGPVTKHIRLTAALILNNLARYSSDARSILRKHETRLAYVSLSCVESSSAVAKCLHQLVRHDMSDVPVDELS</sequence>
<organism evidence="8 9">
    <name type="scientific">Dimorphilus gyrociliatus</name>
    <dbReference type="NCBI Taxonomy" id="2664684"/>
    <lineage>
        <taxon>Eukaryota</taxon>
        <taxon>Metazoa</taxon>
        <taxon>Spiralia</taxon>
        <taxon>Lophotrochozoa</taxon>
        <taxon>Annelida</taxon>
        <taxon>Polychaeta</taxon>
        <taxon>Polychaeta incertae sedis</taxon>
        <taxon>Dinophilidae</taxon>
        <taxon>Dimorphilus</taxon>
    </lineage>
</organism>
<keyword evidence="1" id="KW-0156">Chromatin regulator</keyword>
<evidence type="ECO:0000256" key="1">
    <source>
        <dbReference type="ARBA" id="ARBA00022853"/>
    </source>
</evidence>
<dbReference type="PANTHER" id="PTHR22970">
    <property type="entry name" value="AT-RICH INTERACTIVE DOMAIN-CONTAINING PROTEIN 2"/>
    <property type="match status" value="1"/>
</dbReference>
<evidence type="ECO:0000256" key="5">
    <source>
        <dbReference type="SAM" id="MobiDB-lite"/>
    </source>
</evidence>
<dbReference type="Pfam" id="PF02257">
    <property type="entry name" value="RFX_DNA_binding"/>
    <property type="match status" value="1"/>
</dbReference>
<evidence type="ECO:0000256" key="2">
    <source>
        <dbReference type="ARBA" id="ARBA00023015"/>
    </source>
</evidence>
<keyword evidence="2" id="KW-0805">Transcription regulation</keyword>
<reference evidence="8 9" key="1">
    <citation type="submission" date="2020-08" db="EMBL/GenBank/DDBJ databases">
        <authorList>
            <person name="Hejnol A."/>
        </authorList>
    </citation>
    <scope>NUCLEOTIDE SEQUENCE [LARGE SCALE GENOMIC DNA]</scope>
</reference>
<feature type="compositionally biased region" description="Polar residues" evidence="5">
    <location>
        <begin position="817"/>
        <end position="828"/>
    </location>
</feature>
<gene>
    <name evidence="8" type="ORF">DGYR_LOCUS5784</name>
</gene>
<dbReference type="PANTHER" id="PTHR22970:SF14">
    <property type="entry name" value="AT-RICH INTERACTIVE DOMAIN-CONTAINING PROTEIN 2"/>
    <property type="match status" value="1"/>
</dbReference>
<dbReference type="PROSITE" id="PS51526">
    <property type="entry name" value="RFX_DBD"/>
    <property type="match status" value="1"/>
</dbReference>
<dbReference type="EMBL" id="CAJFCJ010000007">
    <property type="protein sequence ID" value="CAD5117237.1"/>
    <property type="molecule type" value="Genomic_DNA"/>
</dbReference>
<dbReference type="InterPro" id="IPR016024">
    <property type="entry name" value="ARM-type_fold"/>
</dbReference>
<evidence type="ECO:0000256" key="4">
    <source>
        <dbReference type="ARBA" id="ARBA00023242"/>
    </source>
</evidence>
<dbReference type="SMART" id="SM00501">
    <property type="entry name" value="BRIGHT"/>
    <property type="match status" value="1"/>
</dbReference>
<dbReference type="InterPro" id="IPR003150">
    <property type="entry name" value="DNA-bd_RFX"/>
</dbReference>
<dbReference type="OrthoDB" id="338531at2759"/>
<dbReference type="InterPro" id="IPR036431">
    <property type="entry name" value="ARID_dom_sf"/>
</dbReference>
<dbReference type="Gene3D" id="1.10.150.60">
    <property type="entry name" value="ARID DNA-binding domain"/>
    <property type="match status" value="1"/>
</dbReference>
<dbReference type="Pfam" id="PF01388">
    <property type="entry name" value="ARID"/>
    <property type="match status" value="1"/>
</dbReference>
<keyword evidence="4" id="KW-0539">Nucleus</keyword>
<dbReference type="InterPro" id="IPR013087">
    <property type="entry name" value="Znf_C2H2_type"/>
</dbReference>
<name>A0A7I8VND0_9ANNE</name>
<dbReference type="Proteomes" id="UP000549394">
    <property type="component" value="Unassembled WGS sequence"/>
</dbReference>
<dbReference type="GO" id="GO:0003677">
    <property type="term" value="F:DNA binding"/>
    <property type="evidence" value="ECO:0007669"/>
    <property type="project" value="InterPro"/>
</dbReference>
<dbReference type="AlphaFoldDB" id="A0A7I8VND0"/>
<evidence type="ECO:0000256" key="3">
    <source>
        <dbReference type="ARBA" id="ARBA00023163"/>
    </source>
</evidence>
<evidence type="ECO:0000259" key="7">
    <source>
        <dbReference type="PROSITE" id="PS51526"/>
    </source>
</evidence>
<protein>
    <submittedName>
        <fullName evidence="8">DgyrCDS6033</fullName>
    </submittedName>
</protein>
<dbReference type="InterPro" id="IPR052406">
    <property type="entry name" value="Chromatin_Remodeling_Comp"/>
</dbReference>
<feature type="domain" description="RFX-type winged-helix" evidence="7">
    <location>
        <begin position="545"/>
        <end position="624"/>
    </location>
</feature>
<evidence type="ECO:0000259" key="6">
    <source>
        <dbReference type="PROSITE" id="PS51011"/>
    </source>
</evidence>
<dbReference type="SUPFAM" id="SSF46774">
    <property type="entry name" value="ARID-like"/>
    <property type="match status" value="1"/>
</dbReference>
<dbReference type="InterPro" id="IPR001606">
    <property type="entry name" value="ARID_dom"/>
</dbReference>
<keyword evidence="9" id="KW-1185">Reference proteome</keyword>
<feature type="region of interest" description="Disordered" evidence="5">
    <location>
        <begin position="632"/>
        <end position="660"/>
    </location>
</feature>
<dbReference type="SMART" id="SM01014">
    <property type="entry name" value="ARID"/>
    <property type="match status" value="1"/>
</dbReference>
<feature type="compositionally biased region" description="Polar residues" evidence="5">
    <location>
        <begin position="648"/>
        <end position="659"/>
    </location>
</feature>
<feature type="domain" description="ARID" evidence="6">
    <location>
        <begin position="13"/>
        <end position="105"/>
    </location>
</feature>
<dbReference type="PROSITE" id="PS00028">
    <property type="entry name" value="ZINC_FINGER_C2H2_1"/>
    <property type="match status" value="1"/>
</dbReference>
<keyword evidence="3" id="KW-0804">Transcription</keyword>
<evidence type="ECO:0000313" key="9">
    <source>
        <dbReference type="Proteomes" id="UP000549394"/>
    </source>
</evidence>
<dbReference type="PROSITE" id="PS51011">
    <property type="entry name" value="ARID"/>
    <property type="match status" value="1"/>
</dbReference>
<proteinExistence type="predicted"/>
<evidence type="ECO:0000313" key="8">
    <source>
        <dbReference type="EMBL" id="CAD5117237.1"/>
    </source>
</evidence>
<comment type="caution">
    <text evidence="8">The sequence shown here is derived from an EMBL/GenBank/DDBJ whole genome shotgun (WGS) entry which is preliminary data.</text>
</comment>
<dbReference type="SUPFAM" id="SSF48371">
    <property type="entry name" value="ARM repeat"/>
    <property type="match status" value="1"/>
</dbReference>
<dbReference type="GO" id="GO:0006355">
    <property type="term" value="P:regulation of DNA-templated transcription"/>
    <property type="evidence" value="ECO:0007669"/>
    <property type="project" value="InterPro"/>
</dbReference>
<feature type="region of interest" description="Disordered" evidence="5">
    <location>
        <begin position="815"/>
        <end position="863"/>
    </location>
</feature>
<dbReference type="GO" id="GO:0006325">
    <property type="term" value="P:chromatin organization"/>
    <property type="evidence" value="ECO:0007669"/>
    <property type="project" value="UniProtKB-KW"/>
</dbReference>